<evidence type="ECO:0000256" key="1">
    <source>
        <dbReference type="ARBA" id="ARBA00022737"/>
    </source>
</evidence>
<feature type="compositionally biased region" description="Polar residues" evidence="2">
    <location>
        <begin position="888"/>
        <end position="902"/>
    </location>
</feature>
<organism evidence="4 5">
    <name type="scientific">Apiospora marii</name>
    <dbReference type="NCBI Taxonomy" id="335849"/>
    <lineage>
        <taxon>Eukaryota</taxon>
        <taxon>Fungi</taxon>
        <taxon>Dikarya</taxon>
        <taxon>Ascomycota</taxon>
        <taxon>Pezizomycotina</taxon>
        <taxon>Sordariomycetes</taxon>
        <taxon>Xylariomycetidae</taxon>
        <taxon>Amphisphaeriales</taxon>
        <taxon>Apiosporaceae</taxon>
        <taxon>Apiospora</taxon>
    </lineage>
</organism>
<evidence type="ECO:0000259" key="3">
    <source>
        <dbReference type="PROSITE" id="PS50837"/>
    </source>
</evidence>
<evidence type="ECO:0000256" key="2">
    <source>
        <dbReference type="SAM" id="MobiDB-lite"/>
    </source>
</evidence>
<proteinExistence type="predicted"/>
<dbReference type="Gene3D" id="3.40.50.300">
    <property type="entry name" value="P-loop containing nucleotide triphosphate hydrolases"/>
    <property type="match status" value="1"/>
</dbReference>
<feature type="non-terminal residue" evidence="4">
    <location>
        <position position="1"/>
    </location>
</feature>
<dbReference type="InterPro" id="IPR056884">
    <property type="entry name" value="NPHP3-like_N"/>
</dbReference>
<feature type="domain" description="NACHT" evidence="3">
    <location>
        <begin position="277"/>
        <end position="414"/>
    </location>
</feature>
<keyword evidence="5" id="KW-1185">Reference proteome</keyword>
<dbReference type="InterPro" id="IPR027417">
    <property type="entry name" value="P-loop_NTPase"/>
</dbReference>
<evidence type="ECO:0000313" key="4">
    <source>
        <dbReference type="EMBL" id="KAK8013246.1"/>
    </source>
</evidence>
<dbReference type="SUPFAM" id="SSF52540">
    <property type="entry name" value="P-loop containing nucleoside triphosphate hydrolases"/>
    <property type="match status" value="1"/>
</dbReference>
<name>A0ABR1RJ13_9PEZI</name>
<dbReference type="Proteomes" id="UP001396898">
    <property type="component" value="Unassembled WGS sequence"/>
</dbReference>
<evidence type="ECO:0000313" key="5">
    <source>
        <dbReference type="Proteomes" id="UP001396898"/>
    </source>
</evidence>
<dbReference type="PANTHER" id="PTHR10039:SF14">
    <property type="entry name" value="NACHT DOMAIN-CONTAINING PROTEIN"/>
    <property type="match status" value="1"/>
</dbReference>
<protein>
    <recommendedName>
        <fullName evidence="3">NACHT domain-containing protein</fullName>
    </recommendedName>
</protein>
<gene>
    <name evidence="4" type="ORF">PG991_009517</name>
</gene>
<feature type="region of interest" description="Disordered" evidence="2">
    <location>
        <begin position="867"/>
        <end position="912"/>
    </location>
</feature>
<feature type="compositionally biased region" description="Pro residues" evidence="2">
    <location>
        <begin position="903"/>
        <end position="912"/>
    </location>
</feature>
<sequence>LARTMAQRLIERACDQFRKEIPSAEVDRIRSITKLGDVKLAIQQIETQLAATQRLRNLGRILPFIDALGRFSQAVEVACNGTDYLPWIWAPIKFILLAVQDHAHALDKVLTAYADIGSKMPRFAIYANAFPTHESFQQMIAYLFEDILEFHRKAYSWITKPGLSMFFTSVWGRFNDRFDTLLQSIACISEKIDRDAVAIDIMEAAELRKKWSADCIERDRRHHIEQLQCILNWLERTEPEGDAKLDVLLDKHLEGTSHWALQNSAIRSWLQIGRGGQVLWINGKPGSGKSVLCARLIKVLRDDPNRRVCFFICDFQTPSQGICTHILRSIASQLLRLVPDAVSYVYNEYVGKSRRPTSETLKPMLGNIFSLSGDIRLVVDGIDEIAPSEHRNLLKTLLDLTKSTQNLKLLLVSQDIPTIAQRLSKQSKLRMSEEKGSIEKDLGLIIRDKLEDITELYGDQIAEDVITKLESDILKKAEGMYLWVHLVMDLLQNAPSVHDLLQQVHELPSSLKELYARILNNITSYSKQHLPAIRRLFAWLICNKGKQPLSKHMLRLGMILRPDYTVIDRTTRPLANATDICKPLIEEGQGNSLVFVHSTVPQYDCSDTSLVQSPSVLSLLTYIHRYLLDPDSGPFLDSLLCEISVATGCMAQLSQSLELLNQSSTPNDKEIDIALELYALVPYAQQYWTTHLLACLGFDTASHQLPELSKLLSQIERLTESLRDLEKASETDDSASNGSTKVDPILLEFLSPSSALVIARHTQTSPDTELQELPLARSSRLYRRILQSLVAKRALPGLTDSQFLAFKAEYKPTAFMCDTSGCGNAVKGFSSHDLLQNHEARHSQPLRCPEPGCGYDLDFKTPYELRKHTRKRHPSSIEAPVPKRLRSYVSSGPQGDKFNTLSAPPPSTPPPF</sequence>
<dbReference type="InterPro" id="IPR056125">
    <property type="entry name" value="DUF7708"/>
</dbReference>
<dbReference type="InterPro" id="IPR013087">
    <property type="entry name" value="Znf_C2H2_type"/>
</dbReference>
<dbReference type="Gene3D" id="3.30.160.60">
    <property type="entry name" value="Classic Zinc Finger"/>
    <property type="match status" value="1"/>
</dbReference>
<reference evidence="4 5" key="1">
    <citation type="submission" date="2023-01" db="EMBL/GenBank/DDBJ databases">
        <title>Analysis of 21 Apiospora genomes using comparative genomics revels a genus with tremendous synthesis potential of carbohydrate active enzymes and secondary metabolites.</title>
        <authorList>
            <person name="Sorensen T."/>
        </authorList>
    </citation>
    <scope>NUCLEOTIDE SEQUENCE [LARGE SCALE GENOMIC DNA]</scope>
    <source>
        <strain evidence="4 5">CBS 20057</strain>
    </source>
</reference>
<dbReference type="SMART" id="SM00355">
    <property type="entry name" value="ZnF_C2H2"/>
    <property type="match status" value="2"/>
</dbReference>
<dbReference type="EMBL" id="JAQQWI010000014">
    <property type="protein sequence ID" value="KAK8013246.1"/>
    <property type="molecule type" value="Genomic_DNA"/>
</dbReference>
<accession>A0ABR1RJ13</accession>
<dbReference type="PROSITE" id="PS50837">
    <property type="entry name" value="NACHT"/>
    <property type="match status" value="1"/>
</dbReference>
<dbReference type="Pfam" id="PF24883">
    <property type="entry name" value="NPHP3_N"/>
    <property type="match status" value="1"/>
</dbReference>
<dbReference type="Pfam" id="PF24809">
    <property type="entry name" value="DUF7708"/>
    <property type="match status" value="1"/>
</dbReference>
<comment type="caution">
    <text evidence="4">The sequence shown here is derived from an EMBL/GenBank/DDBJ whole genome shotgun (WGS) entry which is preliminary data.</text>
</comment>
<dbReference type="InterPro" id="IPR007111">
    <property type="entry name" value="NACHT_NTPase"/>
</dbReference>
<keyword evidence="1" id="KW-0677">Repeat</keyword>
<dbReference type="PANTHER" id="PTHR10039">
    <property type="entry name" value="AMELOGENIN"/>
    <property type="match status" value="1"/>
</dbReference>